<keyword evidence="4" id="KW-1185">Reference proteome</keyword>
<dbReference type="OrthoDB" id="10382418at2759"/>
<accession>A0A9D4YUV7</accession>
<dbReference type="Pfam" id="PF02469">
    <property type="entry name" value="Fasciclin"/>
    <property type="match status" value="1"/>
</dbReference>
<reference evidence="3" key="2">
    <citation type="submission" date="2020-11" db="EMBL/GenBank/DDBJ databases">
        <authorList>
            <person name="Cecchin M."/>
            <person name="Marcolungo L."/>
            <person name="Rossato M."/>
            <person name="Girolomoni L."/>
            <person name="Cosentino E."/>
            <person name="Cuine S."/>
            <person name="Li-Beisson Y."/>
            <person name="Delledonne M."/>
            <person name="Ballottari M."/>
        </authorList>
    </citation>
    <scope>NUCLEOTIDE SEQUENCE</scope>
    <source>
        <strain evidence="3">211/11P</strain>
        <tissue evidence="3">Whole cell</tissue>
    </source>
</reference>
<feature type="chain" id="PRO_5039633809" description="FAS1 domain-containing protein" evidence="1">
    <location>
        <begin position="23"/>
        <end position="187"/>
    </location>
</feature>
<feature type="signal peptide" evidence="1">
    <location>
        <begin position="1"/>
        <end position="22"/>
    </location>
</feature>
<dbReference type="InterPro" id="IPR000782">
    <property type="entry name" value="FAS1_domain"/>
</dbReference>
<evidence type="ECO:0000256" key="1">
    <source>
        <dbReference type="SAM" id="SignalP"/>
    </source>
</evidence>
<sequence>MPAARTWLALGCLLALASGAIAEDTVSAASAKYGPTVYDCLRKAGLTSLIKIVDAAGMKSYFSTTYQINSLFAPNNAAVAQLYRTLQLPEQTALANKRLMLQLLKYNTIPYVRRTPYWPTKGNGFKKQKTLIPGMMLRLYTTSAGRLAVSGFANNATLIGKPGYNLVCARSVVHVTDGVLLPIEPGM</sequence>
<evidence type="ECO:0000313" key="3">
    <source>
        <dbReference type="EMBL" id="KAI3427205.1"/>
    </source>
</evidence>
<gene>
    <name evidence="3" type="ORF">D9Q98_007141</name>
</gene>
<protein>
    <recommendedName>
        <fullName evidence="2">FAS1 domain-containing protein</fullName>
    </recommendedName>
</protein>
<dbReference type="EMBL" id="SIDB01000010">
    <property type="protein sequence ID" value="KAI3427205.1"/>
    <property type="molecule type" value="Genomic_DNA"/>
</dbReference>
<comment type="caution">
    <text evidence="3">The sequence shown here is derived from an EMBL/GenBank/DDBJ whole genome shotgun (WGS) entry which is preliminary data.</text>
</comment>
<proteinExistence type="predicted"/>
<name>A0A9D4YUV7_CHLVU</name>
<organism evidence="3 4">
    <name type="scientific">Chlorella vulgaris</name>
    <name type="common">Green alga</name>
    <dbReference type="NCBI Taxonomy" id="3077"/>
    <lineage>
        <taxon>Eukaryota</taxon>
        <taxon>Viridiplantae</taxon>
        <taxon>Chlorophyta</taxon>
        <taxon>core chlorophytes</taxon>
        <taxon>Trebouxiophyceae</taxon>
        <taxon>Chlorellales</taxon>
        <taxon>Chlorellaceae</taxon>
        <taxon>Chlorella clade</taxon>
        <taxon>Chlorella</taxon>
    </lineage>
</organism>
<dbReference type="InterPro" id="IPR036378">
    <property type="entry name" value="FAS1_dom_sf"/>
</dbReference>
<feature type="domain" description="FAS1" evidence="2">
    <location>
        <begin position="45"/>
        <end position="182"/>
    </location>
</feature>
<reference evidence="3" key="1">
    <citation type="journal article" date="2019" name="Plant J.">
        <title>Chlorella vulgaris genome assembly and annotation reveals the molecular basis for metabolic acclimation to high light conditions.</title>
        <authorList>
            <person name="Cecchin M."/>
            <person name="Marcolungo L."/>
            <person name="Rossato M."/>
            <person name="Girolomoni L."/>
            <person name="Cosentino E."/>
            <person name="Cuine S."/>
            <person name="Li-Beisson Y."/>
            <person name="Delledonne M."/>
            <person name="Ballottari M."/>
        </authorList>
    </citation>
    <scope>NUCLEOTIDE SEQUENCE</scope>
    <source>
        <strain evidence="3">211/11P</strain>
    </source>
</reference>
<dbReference type="SUPFAM" id="SSF82153">
    <property type="entry name" value="FAS1 domain"/>
    <property type="match status" value="1"/>
</dbReference>
<keyword evidence="1" id="KW-0732">Signal</keyword>
<evidence type="ECO:0000313" key="4">
    <source>
        <dbReference type="Proteomes" id="UP001055712"/>
    </source>
</evidence>
<dbReference type="AlphaFoldDB" id="A0A9D4YUV7"/>
<dbReference type="Gene3D" id="2.30.180.10">
    <property type="entry name" value="FAS1 domain"/>
    <property type="match status" value="1"/>
</dbReference>
<dbReference type="Proteomes" id="UP001055712">
    <property type="component" value="Unassembled WGS sequence"/>
</dbReference>
<evidence type="ECO:0000259" key="2">
    <source>
        <dbReference type="Pfam" id="PF02469"/>
    </source>
</evidence>